<accession>A0A1E3NGH8</accession>
<gene>
    <name evidence="10" type="ORF">PICMEDRAFT_17742</name>
</gene>
<evidence type="ECO:0000256" key="1">
    <source>
        <dbReference type="ARBA" id="ARBA00011003"/>
    </source>
</evidence>
<sequence>MSARLSAFAALNYSDSESDRETNGNHNDNTSRASAGANENDTPVAEMGGMAFDLGLGGAAMFVNGAAATDHFVPILHSNFSLVAEQNVVFGEQTQTVGLLPGNVLVVKGRYRVSVLCGVASVDSFVMTAGTAGQLVDASNLASLPCIRAAAGTPVDHSLPGLSASPFACVVQLESHDDRLDRLPLLYPHLRYLYACEHSKNSWSHQGHSYTFSALVEAEPNRVATSVPDSWAYQLGRLALSLGVTDRRNKIVLIVGNKNTGKSSFLKLLANTLLSAASTNAGVQILDIDPGQPELCLSGCISLSNITSPLIGTVHSFRVQKSTEVVKYLGFNSPNIQPLNYLRQLDQLIDSVITSKNTITLINSPGWVKGFGAEIIAHLNANLDITSLIQLSDELRDLDIIREIPWNRETEIVRLPAANRSTHSFNTYSPLIIRNAKLLSYMHYDAVSRVFDFNPLLLKSPYRLSYLTPTSDVRRMRSFNGIVGVSIFDSQGVSVADVPQSLECQYVALVTISIDTLLSLEGQDPKPSSSSPNCITESFIHSVPSTFHGLAIVHSVDTQNQTINIYTPIDTVTLSENLASGKEKLLLVKGRGEVPMDEIYSTQLTKGPAMYWNNFGLSCPPYVNASLNNDVIGGKTVGIRRNIQRR</sequence>
<dbReference type="RefSeq" id="XP_019016363.1">
    <property type="nucleotide sequence ID" value="XM_019161719.1"/>
</dbReference>
<dbReference type="OrthoDB" id="4054781at2759"/>
<feature type="domain" description="Clp1 P-loop" evidence="9">
    <location>
        <begin position="256"/>
        <end position="443"/>
    </location>
</feature>
<evidence type="ECO:0000313" key="10">
    <source>
        <dbReference type="EMBL" id="ODQ45250.1"/>
    </source>
</evidence>
<dbReference type="SUPFAM" id="SSF52540">
    <property type="entry name" value="P-loop containing nucleoside triphosphate hydrolases"/>
    <property type="match status" value="1"/>
</dbReference>
<dbReference type="EMBL" id="KV454005">
    <property type="protein sequence ID" value="ODQ45250.1"/>
    <property type="molecule type" value="Genomic_DNA"/>
</dbReference>
<keyword evidence="4" id="KW-0808">Transferase</keyword>
<dbReference type="PANTHER" id="PTHR12755">
    <property type="entry name" value="CLEAVAGE/POLYADENYLATION FACTOR IA SUBUNIT CLP1P"/>
    <property type="match status" value="1"/>
</dbReference>
<keyword evidence="6" id="KW-0418">Kinase</keyword>
<dbReference type="GO" id="GO:0005634">
    <property type="term" value="C:nucleus"/>
    <property type="evidence" value="ECO:0007669"/>
    <property type="project" value="TreeGrafter"/>
</dbReference>
<evidence type="ECO:0000256" key="4">
    <source>
        <dbReference type="ARBA" id="ARBA00022679"/>
    </source>
</evidence>
<evidence type="ECO:0000256" key="3">
    <source>
        <dbReference type="ARBA" id="ARBA00019824"/>
    </source>
</evidence>
<evidence type="ECO:0000256" key="2">
    <source>
        <dbReference type="ARBA" id="ARBA00018706"/>
    </source>
</evidence>
<dbReference type="GO" id="GO:0051731">
    <property type="term" value="F:polynucleotide 5'-hydroxyl-kinase activity"/>
    <property type="evidence" value="ECO:0007669"/>
    <property type="project" value="InterPro"/>
</dbReference>
<dbReference type="AlphaFoldDB" id="A0A1E3NGH8"/>
<dbReference type="InterPro" id="IPR032319">
    <property type="entry name" value="CLP1_P"/>
</dbReference>
<evidence type="ECO:0000256" key="8">
    <source>
        <dbReference type="SAM" id="MobiDB-lite"/>
    </source>
</evidence>
<evidence type="ECO:0000313" key="11">
    <source>
        <dbReference type="Proteomes" id="UP000094455"/>
    </source>
</evidence>
<dbReference type="PANTHER" id="PTHR12755:SF3">
    <property type="entry name" value="POLYNUCLEOTIDE 5'-HYDROXYL-KINASE NOL9"/>
    <property type="match status" value="1"/>
</dbReference>
<evidence type="ECO:0000256" key="6">
    <source>
        <dbReference type="ARBA" id="ARBA00022777"/>
    </source>
</evidence>
<evidence type="ECO:0000256" key="5">
    <source>
        <dbReference type="ARBA" id="ARBA00022741"/>
    </source>
</evidence>
<dbReference type="GO" id="GO:0005524">
    <property type="term" value="F:ATP binding"/>
    <property type="evidence" value="ECO:0007669"/>
    <property type="project" value="UniProtKB-KW"/>
</dbReference>
<evidence type="ECO:0000256" key="7">
    <source>
        <dbReference type="ARBA" id="ARBA00022840"/>
    </source>
</evidence>
<keyword evidence="5" id="KW-0547">Nucleotide-binding</keyword>
<name>A0A1E3NGH8_9ASCO</name>
<dbReference type="Pfam" id="PF16575">
    <property type="entry name" value="CLP1_P"/>
    <property type="match status" value="1"/>
</dbReference>
<protein>
    <recommendedName>
        <fullName evidence="3">Polynucleotide 5'-hydroxyl-kinase GRC3</fullName>
    </recommendedName>
    <alternativeName>
        <fullName evidence="2">Polynucleotide 5'-hydroxyl-kinase grc3</fullName>
    </alternativeName>
</protein>
<dbReference type="InterPro" id="IPR027417">
    <property type="entry name" value="P-loop_NTPase"/>
</dbReference>
<dbReference type="GeneID" id="30178406"/>
<dbReference type="Gene3D" id="3.40.50.300">
    <property type="entry name" value="P-loop containing nucleotide triphosphate hydrolases"/>
    <property type="match status" value="1"/>
</dbReference>
<dbReference type="GO" id="GO:0000448">
    <property type="term" value="P:cleavage in ITS2 between 5.8S rRNA and LSU-rRNA of tricistronic rRNA transcript (SSU-rRNA, 5.8S rRNA, LSU-rRNA)"/>
    <property type="evidence" value="ECO:0007669"/>
    <property type="project" value="TreeGrafter"/>
</dbReference>
<dbReference type="STRING" id="763406.A0A1E3NGH8"/>
<dbReference type="InterPro" id="IPR045116">
    <property type="entry name" value="Clp1/Grc3"/>
</dbReference>
<keyword evidence="7" id="KW-0067">ATP-binding</keyword>
<organism evidence="10 11">
    <name type="scientific">Pichia membranifaciens NRRL Y-2026</name>
    <dbReference type="NCBI Taxonomy" id="763406"/>
    <lineage>
        <taxon>Eukaryota</taxon>
        <taxon>Fungi</taxon>
        <taxon>Dikarya</taxon>
        <taxon>Ascomycota</taxon>
        <taxon>Saccharomycotina</taxon>
        <taxon>Pichiomycetes</taxon>
        <taxon>Pichiales</taxon>
        <taxon>Pichiaceae</taxon>
        <taxon>Pichia</taxon>
    </lineage>
</organism>
<dbReference type="Proteomes" id="UP000094455">
    <property type="component" value="Unassembled WGS sequence"/>
</dbReference>
<keyword evidence="11" id="KW-1185">Reference proteome</keyword>
<feature type="compositionally biased region" description="Polar residues" evidence="8">
    <location>
        <begin position="24"/>
        <end position="41"/>
    </location>
</feature>
<proteinExistence type="inferred from homology"/>
<comment type="similarity">
    <text evidence="1">Belongs to the Clp1 family. NOL9/GRC3 subfamily.</text>
</comment>
<evidence type="ECO:0000259" key="9">
    <source>
        <dbReference type="Pfam" id="PF16575"/>
    </source>
</evidence>
<reference evidence="10 11" key="1">
    <citation type="journal article" date="2016" name="Proc. Natl. Acad. Sci. U.S.A.">
        <title>Comparative genomics of biotechnologically important yeasts.</title>
        <authorList>
            <person name="Riley R."/>
            <person name="Haridas S."/>
            <person name="Wolfe K.H."/>
            <person name="Lopes M.R."/>
            <person name="Hittinger C.T."/>
            <person name="Goeker M."/>
            <person name="Salamov A.A."/>
            <person name="Wisecaver J.H."/>
            <person name="Long T.M."/>
            <person name="Calvey C.H."/>
            <person name="Aerts A.L."/>
            <person name="Barry K.W."/>
            <person name="Choi C."/>
            <person name="Clum A."/>
            <person name="Coughlan A.Y."/>
            <person name="Deshpande S."/>
            <person name="Douglass A.P."/>
            <person name="Hanson S.J."/>
            <person name="Klenk H.-P."/>
            <person name="LaButti K.M."/>
            <person name="Lapidus A."/>
            <person name="Lindquist E.A."/>
            <person name="Lipzen A.M."/>
            <person name="Meier-Kolthoff J.P."/>
            <person name="Ohm R.A."/>
            <person name="Otillar R.P."/>
            <person name="Pangilinan J.L."/>
            <person name="Peng Y."/>
            <person name="Rokas A."/>
            <person name="Rosa C.A."/>
            <person name="Scheuner C."/>
            <person name="Sibirny A.A."/>
            <person name="Slot J.C."/>
            <person name="Stielow J.B."/>
            <person name="Sun H."/>
            <person name="Kurtzman C.P."/>
            <person name="Blackwell M."/>
            <person name="Grigoriev I.V."/>
            <person name="Jeffries T.W."/>
        </authorList>
    </citation>
    <scope>NUCLEOTIDE SEQUENCE [LARGE SCALE GENOMIC DNA]</scope>
    <source>
        <strain evidence="10 11">NRRL Y-2026</strain>
    </source>
</reference>
<feature type="region of interest" description="Disordered" evidence="8">
    <location>
        <begin position="15"/>
        <end position="42"/>
    </location>
</feature>